<keyword evidence="2" id="KW-0418">Kinase</keyword>
<dbReference type="SMART" id="SM00387">
    <property type="entry name" value="HATPase_c"/>
    <property type="match status" value="1"/>
</dbReference>
<dbReference type="GO" id="GO:0000155">
    <property type="term" value="F:phosphorelay sensor kinase activity"/>
    <property type="evidence" value="ECO:0007669"/>
    <property type="project" value="InterPro"/>
</dbReference>
<dbReference type="InterPro" id="IPR000014">
    <property type="entry name" value="PAS"/>
</dbReference>
<dbReference type="InterPro" id="IPR035965">
    <property type="entry name" value="PAS-like_dom_sf"/>
</dbReference>
<dbReference type="GO" id="GO:0046983">
    <property type="term" value="F:protein dimerization activity"/>
    <property type="evidence" value="ECO:0007669"/>
    <property type="project" value="InterPro"/>
</dbReference>
<dbReference type="InterPro" id="IPR036890">
    <property type="entry name" value="HATPase_C_sf"/>
</dbReference>
<reference evidence="6 7" key="1">
    <citation type="submission" date="2015-09" db="EMBL/GenBank/DDBJ databases">
        <title>Draft Genome Sequence of the Strain BR 3267 (Bradyrhizobium yuanmingense) recommended as inoculant for cowpea in Brazil.</title>
        <authorList>
            <person name="Simoes-Araujo J.L."/>
            <person name="Zilli J.E."/>
        </authorList>
    </citation>
    <scope>NUCLEOTIDE SEQUENCE [LARGE SCALE GENOMIC DNA]</scope>
    <source>
        <strain evidence="6 7">BR3267</strain>
    </source>
</reference>
<gene>
    <name evidence="6" type="ORF">AOQ72_08275</name>
</gene>
<dbReference type="CDD" id="cd00130">
    <property type="entry name" value="PAS"/>
    <property type="match status" value="1"/>
</dbReference>
<dbReference type="Pfam" id="PF07730">
    <property type="entry name" value="HisKA_3"/>
    <property type="match status" value="1"/>
</dbReference>
<dbReference type="PANTHER" id="PTHR24421:SF58">
    <property type="entry name" value="SIGNAL TRANSDUCTION HISTIDINE-PROTEIN KINASE_PHOSPHATASE UHPB"/>
    <property type="match status" value="1"/>
</dbReference>
<dbReference type="CDD" id="cd16917">
    <property type="entry name" value="HATPase_UhpB-NarQ-NarX-like"/>
    <property type="match status" value="1"/>
</dbReference>
<dbReference type="SUPFAM" id="SSF55874">
    <property type="entry name" value="ATPase domain of HSP90 chaperone/DNA topoisomerase II/histidine kinase"/>
    <property type="match status" value="1"/>
</dbReference>
<organism evidence="6 7">
    <name type="scientific">Bradyrhizobium yuanmingense</name>
    <dbReference type="NCBI Taxonomy" id="108015"/>
    <lineage>
        <taxon>Bacteria</taxon>
        <taxon>Pseudomonadati</taxon>
        <taxon>Pseudomonadota</taxon>
        <taxon>Alphaproteobacteria</taxon>
        <taxon>Hyphomicrobiales</taxon>
        <taxon>Nitrobacteraceae</taxon>
        <taxon>Bradyrhizobium</taxon>
    </lineage>
</organism>
<evidence type="ECO:0000259" key="5">
    <source>
        <dbReference type="SMART" id="SM00387"/>
    </source>
</evidence>
<evidence type="ECO:0000256" key="4">
    <source>
        <dbReference type="SAM" id="MobiDB-lite"/>
    </source>
</evidence>
<feature type="domain" description="Histidine kinase/HSP90-like ATPase" evidence="5">
    <location>
        <begin position="274"/>
        <end position="375"/>
    </location>
</feature>
<dbReference type="Gene3D" id="3.30.450.20">
    <property type="entry name" value="PAS domain"/>
    <property type="match status" value="1"/>
</dbReference>
<dbReference type="InterPro" id="IPR013656">
    <property type="entry name" value="PAS_4"/>
</dbReference>
<dbReference type="AlphaFoldDB" id="A0A0R3CUZ5"/>
<dbReference type="Pfam" id="PF02518">
    <property type="entry name" value="HATPase_c"/>
    <property type="match status" value="1"/>
</dbReference>
<dbReference type="Proteomes" id="UP000051380">
    <property type="component" value="Unassembled WGS sequence"/>
</dbReference>
<comment type="caution">
    <text evidence="6">The sequence shown here is derived from an EMBL/GenBank/DDBJ whole genome shotgun (WGS) entry which is preliminary data.</text>
</comment>
<sequence>MKPHGSPARESRQTSPKRWLRVGLQPSTEELYWNSSADLLFVARPSFCGHFVYESINPAFESRLGVSSRDVLDMDVSDCLSADDARSVCEALRASLAEKAEIRIRQRLAFGGSSRTRETTVTPILDPATRGVVRLIGCHREARDVRFEDPTTWGNGLDVEAGLLSLQESIQQRIASDLHDSTCQHLIAASLGLMRIRGQLDGTQAAERICDEIDASIDEALRELRAFAYLLHPRDLTGDGLKATIEGYAEGFAARTSLHVRVNIVPEVDGLPYEAQRSLLRVVQEALTNVFRHAKATEVAIVIDVVDSRFQLMISDNGRGLPHPGRPGAGTLSGGVGIPAMRARLHGIGGTLAIQSSGMAPHSGTVLSAVFPHVLAVNRRNRRRTTTNTRADTGTQSAKEH</sequence>
<accession>A0A0R3CUZ5</accession>
<evidence type="ECO:0000256" key="3">
    <source>
        <dbReference type="ARBA" id="ARBA00023012"/>
    </source>
</evidence>
<evidence type="ECO:0000313" key="6">
    <source>
        <dbReference type="EMBL" id="KRQ01459.1"/>
    </source>
</evidence>
<evidence type="ECO:0000256" key="1">
    <source>
        <dbReference type="ARBA" id="ARBA00022679"/>
    </source>
</evidence>
<dbReference type="InterPro" id="IPR003594">
    <property type="entry name" value="HATPase_dom"/>
</dbReference>
<feature type="compositionally biased region" description="Polar residues" evidence="4">
    <location>
        <begin position="391"/>
        <end position="401"/>
    </location>
</feature>
<feature type="region of interest" description="Disordered" evidence="4">
    <location>
        <begin position="379"/>
        <end position="401"/>
    </location>
</feature>
<dbReference type="InterPro" id="IPR050482">
    <property type="entry name" value="Sensor_HK_TwoCompSys"/>
</dbReference>
<dbReference type="Gene3D" id="3.30.565.10">
    <property type="entry name" value="Histidine kinase-like ATPase, C-terminal domain"/>
    <property type="match status" value="1"/>
</dbReference>
<protein>
    <submittedName>
        <fullName evidence="6">Diguanylate cyclase</fullName>
    </submittedName>
</protein>
<evidence type="ECO:0000256" key="2">
    <source>
        <dbReference type="ARBA" id="ARBA00022777"/>
    </source>
</evidence>
<proteinExistence type="predicted"/>
<dbReference type="PANTHER" id="PTHR24421">
    <property type="entry name" value="NITRATE/NITRITE SENSOR PROTEIN NARX-RELATED"/>
    <property type="match status" value="1"/>
</dbReference>
<dbReference type="SUPFAM" id="SSF55785">
    <property type="entry name" value="PYP-like sensor domain (PAS domain)"/>
    <property type="match status" value="1"/>
</dbReference>
<name>A0A0R3CUZ5_9BRAD</name>
<dbReference type="GO" id="GO:0016020">
    <property type="term" value="C:membrane"/>
    <property type="evidence" value="ECO:0007669"/>
    <property type="project" value="InterPro"/>
</dbReference>
<keyword evidence="3" id="KW-0902">Two-component regulatory system</keyword>
<dbReference type="Gene3D" id="1.20.5.1930">
    <property type="match status" value="1"/>
</dbReference>
<evidence type="ECO:0000313" key="7">
    <source>
        <dbReference type="Proteomes" id="UP000051380"/>
    </source>
</evidence>
<keyword evidence="1" id="KW-0808">Transferase</keyword>
<dbReference type="InterPro" id="IPR011712">
    <property type="entry name" value="Sig_transdc_His_kin_sub3_dim/P"/>
</dbReference>
<dbReference type="Pfam" id="PF08448">
    <property type="entry name" value="PAS_4"/>
    <property type="match status" value="1"/>
</dbReference>
<dbReference type="EMBL" id="LJYF01000004">
    <property type="protein sequence ID" value="KRQ01459.1"/>
    <property type="molecule type" value="Genomic_DNA"/>
</dbReference>
<dbReference type="STRING" id="108015.GA0061099_1007145"/>